<comment type="caution">
    <text evidence="9">The sequence shown here is derived from an EMBL/GenBank/DDBJ whole genome shotgun (WGS) entry which is preliminary data.</text>
</comment>
<dbReference type="FunFam" id="1.10.455.10:FF:000001">
    <property type="entry name" value="30S ribosomal protein S7"/>
    <property type="match status" value="1"/>
</dbReference>
<dbReference type="InterPro" id="IPR000235">
    <property type="entry name" value="Ribosomal_uS7"/>
</dbReference>
<evidence type="ECO:0000313" key="9">
    <source>
        <dbReference type="EMBL" id="KKP59151.1"/>
    </source>
</evidence>
<organism evidence="9 10">
    <name type="scientific">Candidatus Magasanikbacteria bacterium GW2011_GWC2_34_16</name>
    <dbReference type="NCBI Taxonomy" id="1619045"/>
    <lineage>
        <taxon>Bacteria</taxon>
        <taxon>Candidatus Magasanikiibacteriota</taxon>
    </lineage>
</organism>
<sequence length="160" mass="18272">MSRGNRNKHHRDIKPDPKFGNVLLAKFTNYLMERGKKTVAQDIIYKTLEVVAETTKKDPIKVFEETINTIRPQVEVRSRRVGGANYQVPMPVRGERQNSLAFRWIIGAARNKKGQPMYKKLATVLIDTSNNTGDAVKKRDDVNRMADANKAFAHFARFAK</sequence>
<evidence type="ECO:0000256" key="4">
    <source>
        <dbReference type="ARBA" id="ARBA00022980"/>
    </source>
</evidence>
<evidence type="ECO:0000259" key="8">
    <source>
        <dbReference type="Pfam" id="PF00177"/>
    </source>
</evidence>
<keyword evidence="2 6" id="KW-0699">rRNA-binding</keyword>
<proteinExistence type="inferred from homology"/>
<comment type="subunit">
    <text evidence="6">Part of the 30S ribosomal subunit. Contacts proteins S9 and S11.</text>
</comment>
<dbReference type="Pfam" id="PF00177">
    <property type="entry name" value="Ribosomal_S7"/>
    <property type="match status" value="1"/>
</dbReference>
<dbReference type="InterPro" id="IPR036823">
    <property type="entry name" value="Ribosomal_uS7_dom_sf"/>
</dbReference>
<keyword evidence="6" id="KW-0820">tRNA-binding</keyword>
<evidence type="ECO:0000256" key="3">
    <source>
        <dbReference type="ARBA" id="ARBA00022884"/>
    </source>
</evidence>
<evidence type="ECO:0000256" key="2">
    <source>
        <dbReference type="ARBA" id="ARBA00022730"/>
    </source>
</evidence>
<dbReference type="GO" id="GO:0003735">
    <property type="term" value="F:structural constituent of ribosome"/>
    <property type="evidence" value="ECO:0007669"/>
    <property type="project" value="InterPro"/>
</dbReference>
<dbReference type="CDD" id="cd14869">
    <property type="entry name" value="uS7_Bacteria"/>
    <property type="match status" value="1"/>
</dbReference>
<dbReference type="PANTHER" id="PTHR11205">
    <property type="entry name" value="RIBOSOMAL PROTEIN S7"/>
    <property type="match status" value="1"/>
</dbReference>
<gene>
    <name evidence="6" type="primary">rpsG</name>
    <name evidence="9" type="ORF">UR53_C0007G0004</name>
</gene>
<accession>A0A0G0B612</accession>
<evidence type="ECO:0000313" key="10">
    <source>
        <dbReference type="Proteomes" id="UP000034927"/>
    </source>
</evidence>
<name>A0A0G0B612_9BACT</name>
<keyword evidence="3 6" id="KW-0694">RNA-binding</keyword>
<keyword evidence="5 6" id="KW-0687">Ribonucleoprotein</keyword>
<dbReference type="InterPro" id="IPR020606">
    <property type="entry name" value="Ribosomal_uS7_CS"/>
</dbReference>
<dbReference type="PIRSF" id="PIRSF002122">
    <property type="entry name" value="RPS7p_RPS7a_RPS5e_RPS7o"/>
    <property type="match status" value="1"/>
</dbReference>
<dbReference type="HAMAP" id="MF_00480_B">
    <property type="entry name" value="Ribosomal_uS7_B"/>
    <property type="match status" value="1"/>
</dbReference>
<dbReference type="InterPro" id="IPR023798">
    <property type="entry name" value="Ribosomal_uS7_dom"/>
</dbReference>
<feature type="domain" description="Small ribosomal subunit protein uS7" evidence="8">
    <location>
        <begin position="6"/>
        <end position="150"/>
    </location>
</feature>
<dbReference type="EMBL" id="LBPO01000007">
    <property type="protein sequence ID" value="KKP59151.1"/>
    <property type="molecule type" value="Genomic_DNA"/>
</dbReference>
<dbReference type="PROSITE" id="PS00052">
    <property type="entry name" value="RIBOSOMAL_S7"/>
    <property type="match status" value="1"/>
</dbReference>
<reference evidence="9 10" key="1">
    <citation type="journal article" date="2015" name="Nature">
        <title>rRNA introns, odd ribosomes, and small enigmatic genomes across a large radiation of phyla.</title>
        <authorList>
            <person name="Brown C.T."/>
            <person name="Hug L.A."/>
            <person name="Thomas B.C."/>
            <person name="Sharon I."/>
            <person name="Castelle C.J."/>
            <person name="Singh A."/>
            <person name="Wilkins M.J."/>
            <person name="Williams K.H."/>
            <person name="Banfield J.F."/>
        </authorList>
    </citation>
    <scope>NUCLEOTIDE SEQUENCE [LARGE SCALE GENOMIC DNA]</scope>
</reference>
<dbReference type="GO" id="GO:0015935">
    <property type="term" value="C:small ribosomal subunit"/>
    <property type="evidence" value="ECO:0007669"/>
    <property type="project" value="InterPro"/>
</dbReference>
<evidence type="ECO:0000256" key="1">
    <source>
        <dbReference type="ARBA" id="ARBA00007151"/>
    </source>
</evidence>
<dbReference type="GO" id="GO:0006412">
    <property type="term" value="P:translation"/>
    <property type="evidence" value="ECO:0007669"/>
    <property type="project" value="UniProtKB-UniRule"/>
</dbReference>
<dbReference type="Proteomes" id="UP000034927">
    <property type="component" value="Unassembled WGS sequence"/>
</dbReference>
<dbReference type="AlphaFoldDB" id="A0A0G0B612"/>
<dbReference type="PATRIC" id="fig|1619045.3.peg.352"/>
<comment type="similarity">
    <text evidence="1 6 7">Belongs to the universal ribosomal protein uS7 family.</text>
</comment>
<dbReference type="Gene3D" id="1.10.455.10">
    <property type="entry name" value="Ribosomal protein S7 domain"/>
    <property type="match status" value="1"/>
</dbReference>
<protein>
    <recommendedName>
        <fullName evidence="6">Small ribosomal subunit protein uS7</fullName>
    </recommendedName>
</protein>
<dbReference type="InterPro" id="IPR005717">
    <property type="entry name" value="Ribosomal_uS7_bac/org-type"/>
</dbReference>
<keyword evidence="4 6" id="KW-0689">Ribosomal protein</keyword>
<evidence type="ECO:0000256" key="5">
    <source>
        <dbReference type="ARBA" id="ARBA00023274"/>
    </source>
</evidence>
<dbReference type="SUPFAM" id="SSF47973">
    <property type="entry name" value="Ribosomal protein S7"/>
    <property type="match status" value="1"/>
</dbReference>
<dbReference type="NCBIfam" id="TIGR01029">
    <property type="entry name" value="rpsG_bact"/>
    <property type="match status" value="1"/>
</dbReference>
<dbReference type="GO" id="GO:0000049">
    <property type="term" value="F:tRNA binding"/>
    <property type="evidence" value="ECO:0007669"/>
    <property type="project" value="UniProtKB-UniRule"/>
</dbReference>
<evidence type="ECO:0000256" key="7">
    <source>
        <dbReference type="RuleBase" id="RU003619"/>
    </source>
</evidence>
<dbReference type="GO" id="GO:0019843">
    <property type="term" value="F:rRNA binding"/>
    <property type="evidence" value="ECO:0007669"/>
    <property type="project" value="UniProtKB-UniRule"/>
</dbReference>
<comment type="function">
    <text evidence="6">One of the primary rRNA binding proteins, it binds directly to 16S rRNA where it nucleates assembly of the head domain of the 30S subunit. Is located at the subunit interface close to the decoding center, probably blocks exit of the E-site tRNA.</text>
</comment>
<evidence type="ECO:0000256" key="6">
    <source>
        <dbReference type="HAMAP-Rule" id="MF_00480"/>
    </source>
</evidence>